<keyword evidence="3" id="KW-0378">Hydrolase</keyword>
<evidence type="ECO:0000313" key="4">
    <source>
        <dbReference type="Proteomes" id="UP000674416"/>
    </source>
</evidence>
<dbReference type="InterPro" id="IPR052173">
    <property type="entry name" value="Beta-lactam_resp_regulator"/>
</dbReference>
<dbReference type="RefSeq" id="WP_053604525.1">
    <property type="nucleotide sequence ID" value="NZ_JAFDST010000002.1"/>
</dbReference>
<sequence>MMCWKRRSVFVVALSFAIAFFVWSQMGMYIAHLLFGVDVEVNFFKLCISLFKEESLYYFLVIFLLNAFIAYTVLLTLYKVAEQYVLSKRFKTKLSHLNNHELTTLFNQKFNRKKNDILVIDHDQSLAFTHGFIKPTIVLSTSLIKILENHELEAVVQHETYHQKNYDSLKIFILQLISQGLWFIPITKWSYQNYKIISELLADKYAISKTGSELGLSSALVKLIKICFKENARPVLVHFSDESVNYRLQQLVSPKNSIPVSLNKRSVFISIQVLIFLMAMIIIAIA</sequence>
<evidence type="ECO:0000256" key="1">
    <source>
        <dbReference type="SAM" id="Phobius"/>
    </source>
</evidence>
<dbReference type="InterPro" id="IPR008756">
    <property type="entry name" value="Peptidase_M56"/>
</dbReference>
<dbReference type="PANTHER" id="PTHR34978">
    <property type="entry name" value="POSSIBLE SENSOR-TRANSDUCER PROTEIN BLAR"/>
    <property type="match status" value="1"/>
</dbReference>
<organism evidence="3 4">
    <name type="scientific">Bacillus capparidis</name>
    <dbReference type="NCBI Taxonomy" id="1840411"/>
    <lineage>
        <taxon>Bacteria</taxon>
        <taxon>Bacillati</taxon>
        <taxon>Bacillota</taxon>
        <taxon>Bacilli</taxon>
        <taxon>Bacillales</taxon>
        <taxon>Bacillaceae</taxon>
        <taxon>Bacillus</taxon>
    </lineage>
</organism>
<dbReference type="Gene3D" id="3.30.2010.10">
    <property type="entry name" value="Metalloproteases ('zincins'), catalytic domain"/>
    <property type="match status" value="1"/>
</dbReference>
<keyword evidence="1" id="KW-0812">Transmembrane</keyword>
<proteinExistence type="predicted"/>
<evidence type="ECO:0000259" key="2">
    <source>
        <dbReference type="Pfam" id="PF05569"/>
    </source>
</evidence>
<keyword evidence="1" id="KW-0472">Membrane</keyword>
<dbReference type="PANTHER" id="PTHR34978:SF3">
    <property type="entry name" value="SLR0241 PROTEIN"/>
    <property type="match status" value="1"/>
</dbReference>
<name>A0ABS4CVW0_9BACI</name>
<dbReference type="GO" id="GO:0008233">
    <property type="term" value="F:peptidase activity"/>
    <property type="evidence" value="ECO:0007669"/>
    <property type="project" value="UniProtKB-KW"/>
</dbReference>
<accession>A0ABS4CVW0</accession>
<feature type="transmembrane region" description="Helical" evidence="1">
    <location>
        <begin position="56"/>
        <end position="81"/>
    </location>
</feature>
<dbReference type="Pfam" id="PF05569">
    <property type="entry name" value="Peptidase_M56"/>
    <property type="match status" value="1"/>
</dbReference>
<keyword evidence="3" id="KW-0645">Protease</keyword>
<evidence type="ECO:0000313" key="3">
    <source>
        <dbReference type="EMBL" id="MBP1081667.1"/>
    </source>
</evidence>
<reference evidence="3 4" key="1">
    <citation type="submission" date="2021-01" db="EMBL/GenBank/DDBJ databases">
        <title>Genomic Encyclopedia of Type Strains, Phase IV (KMG-IV): sequencing the most valuable type-strain genomes for metagenomic binning, comparative biology and taxonomic classification.</title>
        <authorList>
            <person name="Goeker M."/>
        </authorList>
    </citation>
    <scope>NUCLEOTIDE SEQUENCE [LARGE SCALE GENOMIC DNA]</scope>
    <source>
        <strain evidence="3 4">DSM 103394</strain>
    </source>
</reference>
<gene>
    <name evidence="3" type="ORF">JOC74_002160</name>
</gene>
<feature type="domain" description="Peptidase M56" evidence="2">
    <location>
        <begin position="62"/>
        <end position="221"/>
    </location>
</feature>
<feature type="transmembrane region" description="Helical" evidence="1">
    <location>
        <begin position="267"/>
        <end position="285"/>
    </location>
</feature>
<dbReference type="EMBL" id="JAFDST010000002">
    <property type="protein sequence ID" value="MBP1081667.1"/>
    <property type="molecule type" value="Genomic_DNA"/>
</dbReference>
<dbReference type="CDD" id="cd07326">
    <property type="entry name" value="M56_BlaR1_MecR1_like"/>
    <property type="match status" value="1"/>
</dbReference>
<keyword evidence="1" id="KW-1133">Transmembrane helix</keyword>
<dbReference type="GO" id="GO:0006508">
    <property type="term" value="P:proteolysis"/>
    <property type="evidence" value="ECO:0007669"/>
    <property type="project" value="UniProtKB-KW"/>
</dbReference>
<protein>
    <submittedName>
        <fullName evidence="3">Zn-dependent protease with chaperone function</fullName>
    </submittedName>
</protein>
<comment type="caution">
    <text evidence="3">The sequence shown here is derived from an EMBL/GenBank/DDBJ whole genome shotgun (WGS) entry which is preliminary data.</text>
</comment>
<keyword evidence="4" id="KW-1185">Reference proteome</keyword>
<dbReference type="Proteomes" id="UP000674416">
    <property type="component" value="Unassembled WGS sequence"/>
</dbReference>